<sequence>MKKIIATDKAPAAIGPYSQGTAANGFIFTSGQLPIDPVTGAFVPGGIAEQTRQSLMNLKAVLEAGGSSLDKVLKTTVFLSDMNNFAEMNKVYSEVFGTGNYPGRSAVQVARLPKDGLVEIEAIALA</sequence>
<evidence type="ECO:0000313" key="3">
    <source>
        <dbReference type="Proteomes" id="UP000464374"/>
    </source>
</evidence>
<dbReference type="CDD" id="cd00448">
    <property type="entry name" value="YjgF_YER057c_UK114_family"/>
    <property type="match status" value="1"/>
</dbReference>
<comment type="similarity">
    <text evidence="1">Belongs to the RutC family.</text>
</comment>
<dbReference type="InterPro" id="IPR035959">
    <property type="entry name" value="RutC-like_sf"/>
</dbReference>
<dbReference type="GO" id="GO:0005829">
    <property type="term" value="C:cytosol"/>
    <property type="evidence" value="ECO:0007669"/>
    <property type="project" value="TreeGrafter"/>
</dbReference>
<dbReference type="Gene3D" id="3.30.1330.40">
    <property type="entry name" value="RutC-like"/>
    <property type="match status" value="1"/>
</dbReference>
<dbReference type="RefSeq" id="WP_162662684.1">
    <property type="nucleotide sequence ID" value="NZ_CP048020.1"/>
</dbReference>
<dbReference type="NCBIfam" id="TIGR00004">
    <property type="entry name" value="Rid family detoxifying hydrolase"/>
    <property type="match status" value="1"/>
</dbReference>
<dbReference type="FunFam" id="3.30.1330.40:FF:000001">
    <property type="entry name" value="L-PSP family endoribonuclease"/>
    <property type="match status" value="1"/>
</dbReference>
<dbReference type="Proteomes" id="UP000464374">
    <property type="component" value="Chromosome"/>
</dbReference>
<evidence type="ECO:0000313" key="2">
    <source>
        <dbReference type="EMBL" id="QHX42634.1"/>
    </source>
</evidence>
<dbReference type="SUPFAM" id="SSF55298">
    <property type="entry name" value="YjgF-like"/>
    <property type="match status" value="1"/>
</dbReference>
<dbReference type="InterPro" id="IPR006175">
    <property type="entry name" value="YjgF/YER057c/UK114"/>
</dbReference>
<dbReference type="AlphaFoldDB" id="A0A6P1XZD2"/>
<name>A0A6P1XZD2_9SPIR</name>
<reference evidence="2 3" key="1">
    <citation type="submission" date="2020-01" db="EMBL/GenBank/DDBJ databases">
        <title>Complete genome sequence of a human oral phylogroup 1 Treponema sp. strain ATCC 700766, originally isolated from periodontitis dental plaque.</title>
        <authorList>
            <person name="Chan Y."/>
            <person name="Huo Y.-B."/>
            <person name="Yu X.-L."/>
            <person name="Zeng H."/>
            <person name="Leung W.-K."/>
            <person name="Watt R.M."/>
        </authorList>
    </citation>
    <scope>NUCLEOTIDE SEQUENCE [LARGE SCALE GENOMIC DNA]</scope>
    <source>
        <strain evidence="2 3">OMZ 804</strain>
    </source>
</reference>
<dbReference type="Pfam" id="PF01042">
    <property type="entry name" value="Ribonuc_L-PSP"/>
    <property type="match status" value="1"/>
</dbReference>
<dbReference type="PANTHER" id="PTHR11803:SF58">
    <property type="entry name" value="PROTEIN HMF1-RELATED"/>
    <property type="match status" value="1"/>
</dbReference>
<dbReference type="GO" id="GO:0019239">
    <property type="term" value="F:deaminase activity"/>
    <property type="evidence" value="ECO:0007669"/>
    <property type="project" value="TreeGrafter"/>
</dbReference>
<proteinExistence type="inferred from homology"/>
<gene>
    <name evidence="2" type="ORF">GWP43_03285</name>
</gene>
<organism evidence="2 3">
    <name type="scientific">Treponema vincentii</name>
    <dbReference type="NCBI Taxonomy" id="69710"/>
    <lineage>
        <taxon>Bacteria</taxon>
        <taxon>Pseudomonadati</taxon>
        <taxon>Spirochaetota</taxon>
        <taxon>Spirochaetia</taxon>
        <taxon>Spirochaetales</taxon>
        <taxon>Treponemataceae</taxon>
        <taxon>Treponema</taxon>
    </lineage>
</organism>
<dbReference type="KEGG" id="trz:GWP43_03285"/>
<protein>
    <submittedName>
        <fullName evidence="2">RidA family protein</fullName>
    </submittedName>
</protein>
<dbReference type="EMBL" id="CP048020">
    <property type="protein sequence ID" value="QHX42634.1"/>
    <property type="molecule type" value="Genomic_DNA"/>
</dbReference>
<dbReference type="InterPro" id="IPR006056">
    <property type="entry name" value="RidA"/>
</dbReference>
<evidence type="ECO:0000256" key="1">
    <source>
        <dbReference type="ARBA" id="ARBA00010552"/>
    </source>
</evidence>
<accession>A0A6P1XZD2</accession>
<dbReference type="PANTHER" id="PTHR11803">
    <property type="entry name" value="2-IMINOBUTANOATE/2-IMINOPROPANOATE DEAMINASE RIDA"/>
    <property type="match status" value="1"/>
</dbReference>